<sequence length="103" mass="10936">MNISYYKSSLANDLRADLDHGAAVTVMRCYRFTAADGLAARQLPAATSGAGPSARLNDAVHSLRGIILGMVAGLSSRDLGRRKLTRRRREDRPASGGAAVARP</sequence>
<reference evidence="2 3" key="1">
    <citation type="journal article" date="2019" name="Commun. Biol.">
        <title>The bagworm genome reveals a unique fibroin gene that provides high tensile strength.</title>
        <authorList>
            <person name="Kono N."/>
            <person name="Nakamura H."/>
            <person name="Ohtoshi R."/>
            <person name="Tomita M."/>
            <person name="Numata K."/>
            <person name="Arakawa K."/>
        </authorList>
    </citation>
    <scope>NUCLEOTIDE SEQUENCE [LARGE SCALE GENOMIC DNA]</scope>
</reference>
<comment type="caution">
    <text evidence="2">The sequence shown here is derived from an EMBL/GenBank/DDBJ whole genome shotgun (WGS) entry which is preliminary data.</text>
</comment>
<gene>
    <name evidence="2" type="ORF">EVAR_40512_1</name>
</gene>
<proteinExistence type="predicted"/>
<dbReference type="Proteomes" id="UP000299102">
    <property type="component" value="Unassembled WGS sequence"/>
</dbReference>
<evidence type="ECO:0000313" key="2">
    <source>
        <dbReference type="EMBL" id="GBP67741.1"/>
    </source>
</evidence>
<name>A0A4C1XV23_EUMVA</name>
<organism evidence="2 3">
    <name type="scientific">Eumeta variegata</name>
    <name type="common">Bagworm moth</name>
    <name type="synonym">Eumeta japonica</name>
    <dbReference type="NCBI Taxonomy" id="151549"/>
    <lineage>
        <taxon>Eukaryota</taxon>
        <taxon>Metazoa</taxon>
        <taxon>Ecdysozoa</taxon>
        <taxon>Arthropoda</taxon>
        <taxon>Hexapoda</taxon>
        <taxon>Insecta</taxon>
        <taxon>Pterygota</taxon>
        <taxon>Neoptera</taxon>
        <taxon>Endopterygota</taxon>
        <taxon>Lepidoptera</taxon>
        <taxon>Glossata</taxon>
        <taxon>Ditrysia</taxon>
        <taxon>Tineoidea</taxon>
        <taxon>Psychidae</taxon>
        <taxon>Oiketicinae</taxon>
        <taxon>Eumeta</taxon>
    </lineage>
</organism>
<feature type="region of interest" description="Disordered" evidence="1">
    <location>
        <begin position="79"/>
        <end position="103"/>
    </location>
</feature>
<dbReference type="AlphaFoldDB" id="A0A4C1XV23"/>
<protein>
    <submittedName>
        <fullName evidence="2">Uncharacterized protein</fullName>
    </submittedName>
</protein>
<keyword evidence="3" id="KW-1185">Reference proteome</keyword>
<dbReference type="EMBL" id="BGZK01000989">
    <property type="protein sequence ID" value="GBP67741.1"/>
    <property type="molecule type" value="Genomic_DNA"/>
</dbReference>
<evidence type="ECO:0000313" key="3">
    <source>
        <dbReference type="Proteomes" id="UP000299102"/>
    </source>
</evidence>
<accession>A0A4C1XV23</accession>
<evidence type="ECO:0000256" key="1">
    <source>
        <dbReference type="SAM" id="MobiDB-lite"/>
    </source>
</evidence>